<name>A0A9N9E1Q4_9GLOM</name>
<dbReference type="Proteomes" id="UP000789759">
    <property type="component" value="Unassembled WGS sequence"/>
</dbReference>
<protein>
    <submittedName>
        <fullName evidence="1">15097_t:CDS:1</fullName>
    </submittedName>
</protein>
<sequence length="201" mass="22408">MSMIELMKENTVEKQKGISKNLWQEINAKNSAIISAYEEISRAYKRAETVTNQLKTLLPANTNVVIPHESSGINVVQPPAPIIRTENMDSSQRKLIIIKSLMVISAYEEIRQAHKKVGIAIEQLRAILPTNECSIAPQISTENDSNCSSISRPTIDELSSDWSFISDEKITFKNPAIGLVKVIEFVFGNLAISFEKANFVT</sequence>
<reference evidence="1" key="1">
    <citation type="submission" date="2021-06" db="EMBL/GenBank/DDBJ databases">
        <authorList>
            <person name="Kallberg Y."/>
            <person name="Tangrot J."/>
            <person name="Rosling A."/>
        </authorList>
    </citation>
    <scope>NUCLEOTIDE SEQUENCE</scope>
    <source>
        <strain evidence="1">FL966</strain>
    </source>
</reference>
<organism evidence="1 2">
    <name type="scientific">Cetraspora pellucida</name>
    <dbReference type="NCBI Taxonomy" id="1433469"/>
    <lineage>
        <taxon>Eukaryota</taxon>
        <taxon>Fungi</taxon>
        <taxon>Fungi incertae sedis</taxon>
        <taxon>Mucoromycota</taxon>
        <taxon>Glomeromycotina</taxon>
        <taxon>Glomeromycetes</taxon>
        <taxon>Diversisporales</taxon>
        <taxon>Gigasporaceae</taxon>
        <taxon>Cetraspora</taxon>
    </lineage>
</organism>
<proteinExistence type="predicted"/>
<evidence type="ECO:0000313" key="2">
    <source>
        <dbReference type="Proteomes" id="UP000789759"/>
    </source>
</evidence>
<evidence type="ECO:0000313" key="1">
    <source>
        <dbReference type="EMBL" id="CAG8660767.1"/>
    </source>
</evidence>
<accession>A0A9N9E1Q4</accession>
<keyword evidence="2" id="KW-1185">Reference proteome</keyword>
<gene>
    <name evidence="1" type="ORF">CPELLU_LOCUS9789</name>
</gene>
<comment type="caution">
    <text evidence="1">The sequence shown here is derived from an EMBL/GenBank/DDBJ whole genome shotgun (WGS) entry which is preliminary data.</text>
</comment>
<dbReference type="AlphaFoldDB" id="A0A9N9E1Q4"/>
<dbReference type="OrthoDB" id="2449985at2759"/>
<dbReference type="EMBL" id="CAJVQA010007719">
    <property type="protein sequence ID" value="CAG8660767.1"/>
    <property type="molecule type" value="Genomic_DNA"/>
</dbReference>